<accession>A0A0G0FDY1</accession>
<dbReference type="InterPro" id="IPR012902">
    <property type="entry name" value="N_methyl_site"/>
</dbReference>
<comment type="caution">
    <text evidence="2">The sequence shown here is derived from an EMBL/GenBank/DDBJ whole genome shotgun (WGS) entry which is preliminary data.</text>
</comment>
<evidence type="ECO:0000313" key="2">
    <source>
        <dbReference type="EMBL" id="KKQ11775.1"/>
    </source>
</evidence>
<keyword evidence="1" id="KW-1133">Transmembrane helix</keyword>
<evidence type="ECO:0000256" key="1">
    <source>
        <dbReference type="SAM" id="Phobius"/>
    </source>
</evidence>
<organism evidence="2 3">
    <name type="scientific">candidate division WS6 bacterium GW2011_GWC2_36_7</name>
    <dbReference type="NCBI Taxonomy" id="1619091"/>
    <lineage>
        <taxon>Bacteria</taxon>
        <taxon>Candidatus Dojkabacteria</taxon>
    </lineage>
</organism>
<dbReference type="Gene3D" id="3.30.700.10">
    <property type="entry name" value="Glycoprotein, Type 4 Pilin"/>
    <property type="match status" value="1"/>
</dbReference>
<protein>
    <recommendedName>
        <fullName evidence="4">General secretion pathway protein G</fullName>
    </recommendedName>
</protein>
<keyword evidence="1" id="KW-0472">Membrane</keyword>
<dbReference type="InterPro" id="IPR045584">
    <property type="entry name" value="Pilin-like"/>
</dbReference>
<dbReference type="Pfam" id="PF07963">
    <property type="entry name" value="N_methyl"/>
    <property type="match status" value="1"/>
</dbReference>
<feature type="transmembrane region" description="Helical" evidence="1">
    <location>
        <begin position="13"/>
        <end position="35"/>
    </location>
</feature>
<dbReference type="EMBL" id="LBSF01000015">
    <property type="protein sequence ID" value="KKQ11775.1"/>
    <property type="molecule type" value="Genomic_DNA"/>
</dbReference>
<gene>
    <name evidence="2" type="ORF">US24_C0015G0014</name>
</gene>
<dbReference type="Proteomes" id="UP000034075">
    <property type="component" value="Unassembled WGS sequence"/>
</dbReference>
<evidence type="ECO:0000313" key="3">
    <source>
        <dbReference type="Proteomes" id="UP000034075"/>
    </source>
</evidence>
<dbReference type="SUPFAM" id="SSF54523">
    <property type="entry name" value="Pili subunits"/>
    <property type="match status" value="1"/>
</dbReference>
<name>A0A0G0FDY1_9BACT</name>
<keyword evidence="1" id="KW-0812">Transmembrane</keyword>
<evidence type="ECO:0008006" key="4">
    <source>
        <dbReference type="Google" id="ProtNLM"/>
    </source>
</evidence>
<proteinExistence type="predicted"/>
<sequence length="193" mass="21189">MIRRYKAFTLVEMLIVMGVLIVLLSIGVMVGRFALQKAQDVKHKDAARLLYTALIKYKNTNGAYPALGTCSGCIEREFFAYAMGYNGTPSNYILKEYANEDGIFDGGSNATYYYAVDSIDQRFVVVCVSLGGIDDENERGFYCTGDGIGMLPEISPITDKDIGAQSTGDSLAITVKSMDNSDWRTEDGFSLNN</sequence>
<dbReference type="AlphaFoldDB" id="A0A0G0FDY1"/>
<reference evidence="2 3" key="1">
    <citation type="journal article" date="2015" name="Nature">
        <title>rRNA introns, odd ribosomes, and small enigmatic genomes across a large radiation of phyla.</title>
        <authorList>
            <person name="Brown C.T."/>
            <person name="Hug L.A."/>
            <person name="Thomas B.C."/>
            <person name="Sharon I."/>
            <person name="Castelle C.J."/>
            <person name="Singh A."/>
            <person name="Wilkins M.J."/>
            <person name="Williams K.H."/>
            <person name="Banfield J.F."/>
        </authorList>
    </citation>
    <scope>NUCLEOTIDE SEQUENCE [LARGE SCALE GENOMIC DNA]</scope>
</reference>